<organism evidence="3 4">
    <name type="scientific">Morococcus cerebrosus</name>
    <dbReference type="NCBI Taxonomy" id="1056807"/>
    <lineage>
        <taxon>Bacteria</taxon>
        <taxon>Pseudomonadati</taxon>
        <taxon>Pseudomonadota</taxon>
        <taxon>Betaproteobacteria</taxon>
        <taxon>Neisseriales</taxon>
        <taxon>Neisseriaceae</taxon>
        <taxon>Morococcus</taxon>
    </lineage>
</organism>
<evidence type="ECO:0000259" key="2">
    <source>
        <dbReference type="Pfam" id="PF01298"/>
    </source>
</evidence>
<comment type="subcellular location">
    <subcellularLocation>
        <location evidence="1">Cell outer membrane</location>
    </subcellularLocation>
</comment>
<reference evidence="3 4" key="1">
    <citation type="submission" date="2014-12" db="EMBL/GenBank/DDBJ databases">
        <title>Genome sequence of Morococcus cerebrosus.</title>
        <authorList>
            <person name="Shin S.-K."/>
            <person name="Yi H."/>
        </authorList>
    </citation>
    <scope>NUCLEOTIDE SEQUENCE [LARGE SCALE GENOMIC DNA]</scope>
    <source>
        <strain evidence="3 4">CIP 81.93</strain>
    </source>
</reference>
<dbReference type="SUPFAM" id="SSF56925">
    <property type="entry name" value="OMPA-like"/>
    <property type="match status" value="1"/>
</dbReference>
<dbReference type="Proteomes" id="UP000031390">
    <property type="component" value="Unassembled WGS sequence"/>
</dbReference>
<accession>A0A0C1H4U9</accession>
<gene>
    <name evidence="3" type="ORF">MCC93_03010</name>
</gene>
<name>A0A0C1H4U9_9NEIS</name>
<sequence length="207" mass="22181">MQSIGGFYTMLSVDGADNKVINRVGNPDVLEVNGQKINLLPQTFDAANGMLSLSDNKIIRAIGTHLQYGHYGFYGSKKDNGELNSSLVFYQGLMTPVEAMPQTGSAIYQGNAFYNDASNINTVGSSLFNVDFGEKSLTGGVYSAEGRFNPVMLQANIAGNRFVYVDGTTKNSMSGIFLGPQAEEMAGRFDHPSEGKSGTFGAAMLKD</sequence>
<dbReference type="InterPro" id="IPR001677">
    <property type="entry name" value="TbpB_B_D"/>
</dbReference>
<dbReference type="EMBL" id="JUFZ01000013">
    <property type="protein sequence ID" value="KIC12761.1"/>
    <property type="molecule type" value="Genomic_DNA"/>
</dbReference>
<evidence type="ECO:0000313" key="3">
    <source>
        <dbReference type="EMBL" id="KIC12761.1"/>
    </source>
</evidence>
<evidence type="ECO:0000313" key="4">
    <source>
        <dbReference type="Proteomes" id="UP000031390"/>
    </source>
</evidence>
<dbReference type="AlphaFoldDB" id="A0A0C1H4U9"/>
<dbReference type="Gene3D" id="2.40.160.90">
    <property type="match status" value="1"/>
</dbReference>
<dbReference type="Pfam" id="PF01298">
    <property type="entry name" value="TbpB_B_D"/>
    <property type="match status" value="1"/>
</dbReference>
<feature type="domain" description="Transferrin-binding protein B C-lobe/N-lobe beta-barrel" evidence="2">
    <location>
        <begin position="100"/>
        <end position="202"/>
    </location>
</feature>
<proteinExistence type="predicted"/>
<dbReference type="PATRIC" id="fig|1056807.3.peg.289"/>
<dbReference type="InterPro" id="IPR011250">
    <property type="entry name" value="OMP/PagP_B-barrel"/>
</dbReference>
<comment type="caution">
    <text evidence="3">The sequence shown here is derived from an EMBL/GenBank/DDBJ whole genome shotgun (WGS) entry which is preliminary data.</text>
</comment>
<dbReference type="GO" id="GO:0009279">
    <property type="term" value="C:cell outer membrane"/>
    <property type="evidence" value="ECO:0007669"/>
    <property type="project" value="UniProtKB-SubCell"/>
</dbReference>
<protein>
    <submittedName>
        <fullName evidence="3">ABC transporter substrate-binding protein</fullName>
    </submittedName>
</protein>
<evidence type="ECO:0000256" key="1">
    <source>
        <dbReference type="ARBA" id="ARBA00004442"/>
    </source>
</evidence>